<dbReference type="InterPro" id="IPR018672">
    <property type="entry name" value="DUF2140"/>
</dbReference>
<evidence type="ECO:0000256" key="1">
    <source>
        <dbReference type="SAM" id="Phobius"/>
    </source>
</evidence>
<dbReference type="Proteomes" id="UP001481872">
    <property type="component" value="Unassembled WGS sequence"/>
</dbReference>
<dbReference type="RefSeq" id="WP_349053784.1">
    <property type="nucleotide sequence ID" value="NZ_JBBNPS010000008.1"/>
</dbReference>
<evidence type="ECO:0000313" key="2">
    <source>
        <dbReference type="EMBL" id="MEQ3353459.1"/>
    </source>
</evidence>
<gene>
    <name evidence="2" type="ORF">AAA081_03975</name>
</gene>
<protein>
    <submittedName>
        <fullName evidence="2">DUF2140 family protein</fullName>
    </submittedName>
</protein>
<evidence type="ECO:0000313" key="3">
    <source>
        <dbReference type="Proteomes" id="UP001481872"/>
    </source>
</evidence>
<dbReference type="Pfam" id="PF09911">
    <property type="entry name" value="DUF2140"/>
    <property type="match status" value="1"/>
</dbReference>
<accession>A0ABV1J5J8</accession>
<name>A0ABV1J5J8_9FIRM</name>
<feature type="transmembrane region" description="Helical" evidence="1">
    <location>
        <begin position="6"/>
        <end position="27"/>
    </location>
</feature>
<keyword evidence="3" id="KW-1185">Reference proteome</keyword>
<keyword evidence="1" id="KW-1133">Transmembrane helix</keyword>
<keyword evidence="1" id="KW-0472">Membrane</keyword>
<reference evidence="2 3" key="1">
    <citation type="submission" date="2024-04" db="EMBL/GenBank/DDBJ databases">
        <title>Human intestinal bacterial collection.</title>
        <authorList>
            <person name="Pauvert C."/>
            <person name="Hitch T.C.A."/>
            <person name="Clavel T."/>
        </authorList>
    </citation>
    <scope>NUCLEOTIDE SEQUENCE [LARGE SCALE GENOMIC DNA]</scope>
    <source>
        <strain evidence="2 3">CLA-SR-H026</strain>
    </source>
</reference>
<comment type="caution">
    <text evidence="2">The sequence shown here is derived from an EMBL/GenBank/DDBJ whole genome shotgun (WGS) entry which is preliminary data.</text>
</comment>
<proteinExistence type="predicted"/>
<organism evidence="2 3">
    <name type="scientific">Aedoeadaptatus acetigenes</name>
    <dbReference type="NCBI Taxonomy" id="2981723"/>
    <lineage>
        <taxon>Bacteria</taxon>
        <taxon>Bacillati</taxon>
        <taxon>Bacillota</taxon>
        <taxon>Tissierellia</taxon>
        <taxon>Tissierellales</taxon>
        <taxon>Peptoniphilaceae</taxon>
        <taxon>Aedoeadaptatus</taxon>
    </lineage>
</organism>
<dbReference type="EMBL" id="JBBNPS010000008">
    <property type="protein sequence ID" value="MEQ3353459.1"/>
    <property type="molecule type" value="Genomic_DNA"/>
</dbReference>
<sequence>MHNCPWKIAFLLLLAVNLIVLLGLFLFSRPEDLPQEEETAAIEKSNYEITLTKEALESALRRGLKESGSDARFSIADGFYFRIPVQAYGMKSELVLKTQPVAHEDGTVHMKLERLNLGRLPLPEGAALSMAQEAVSIPGLKLLPAQREIVLDPNAFMPEHMGTLRAKVLDVKNHRYVFEGNLGAN</sequence>
<keyword evidence="1" id="KW-0812">Transmembrane</keyword>